<keyword evidence="4" id="KW-0547">Nucleotide-binding</keyword>
<comment type="similarity">
    <text evidence="1">Belongs to the ATP-dependent AMP-binding enzyme family.</text>
</comment>
<evidence type="ECO:0000256" key="4">
    <source>
        <dbReference type="ARBA" id="ARBA00022741"/>
    </source>
</evidence>
<organism evidence="11 12">
    <name type="scientific">Alicyclobacillus cycloheptanicus</name>
    <dbReference type="NCBI Taxonomy" id="1457"/>
    <lineage>
        <taxon>Bacteria</taxon>
        <taxon>Bacillati</taxon>
        <taxon>Bacillota</taxon>
        <taxon>Bacilli</taxon>
        <taxon>Bacillales</taxon>
        <taxon>Alicyclobacillaceae</taxon>
        <taxon>Alicyclobacillus</taxon>
    </lineage>
</organism>
<dbReference type="EC" id="6.2.1.1" evidence="2 7"/>
<dbReference type="InterPro" id="IPR020845">
    <property type="entry name" value="AMP-binding_CS"/>
</dbReference>
<dbReference type="InterPro" id="IPR032387">
    <property type="entry name" value="ACAS_N"/>
</dbReference>
<comment type="caution">
    <text evidence="11">The sequence shown here is derived from an EMBL/GenBank/DDBJ whole genome shotgun (WGS) entry which is preliminary data.</text>
</comment>
<dbReference type="RefSeq" id="WP_274457345.1">
    <property type="nucleotide sequence ID" value="NZ_CP067097.1"/>
</dbReference>
<dbReference type="InterPro" id="IPR045851">
    <property type="entry name" value="AMP-bd_C_sf"/>
</dbReference>
<dbReference type="InterPro" id="IPR025110">
    <property type="entry name" value="AMP-bd_C"/>
</dbReference>
<keyword evidence="3 11" id="KW-0436">Ligase</keyword>
<dbReference type="Pfam" id="PF16177">
    <property type="entry name" value="ACAS_N"/>
    <property type="match status" value="1"/>
</dbReference>
<keyword evidence="12" id="KW-1185">Reference proteome</keyword>
<gene>
    <name evidence="11" type="ORF">J2S03_002065</name>
</gene>
<dbReference type="InterPro" id="IPR042099">
    <property type="entry name" value="ANL_N_sf"/>
</dbReference>
<evidence type="ECO:0000256" key="5">
    <source>
        <dbReference type="ARBA" id="ARBA00022840"/>
    </source>
</evidence>
<dbReference type="Pfam" id="PF00501">
    <property type="entry name" value="AMP-binding"/>
    <property type="match status" value="1"/>
</dbReference>
<dbReference type="Proteomes" id="UP001232973">
    <property type="component" value="Unassembled WGS sequence"/>
</dbReference>
<dbReference type="NCBIfam" id="NF001208">
    <property type="entry name" value="PRK00174.1"/>
    <property type="match status" value="1"/>
</dbReference>
<feature type="domain" description="AMP-binding enzyme C-terminal" evidence="9">
    <location>
        <begin position="537"/>
        <end position="615"/>
    </location>
</feature>
<accession>A0ABT9XJ26</accession>
<dbReference type="Gene3D" id="3.40.50.12780">
    <property type="entry name" value="N-terminal domain of ligase-like"/>
    <property type="match status" value="1"/>
</dbReference>
<evidence type="ECO:0000256" key="1">
    <source>
        <dbReference type="ARBA" id="ARBA00006432"/>
    </source>
</evidence>
<evidence type="ECO:0000256" key="7">
    <source>
        <dbReference type="NCBIfam" id="TIGR02188"/>
    </source>
</evidence>
<keyword evidence="6" id="KW-0007">Acetylation</keyword>
<dbReference type="PANTHER" id="PTHR24095">
    <property type="entry name" value="ACETYL-COENZYME A SYNTHETASE"/>
    <property type="match status" value="1"/>
</dbReference>
<dbReference type="PROSITE" id="PS00455">
    <property type="entry name" value="AMP_BINDING"/>
    <property type="match status" value="1"/>
</dbReference>
<evidence type="ECO:0000256" key="6">
    <source>
        <dbReference type="ARBA" id="ARBA00022990"/>
    </source>
</evidence>
<dbReference type="PANTHER" id="PTHR24095:SF14">
    <property type="entry name" value="ACETYL-COENZYME A SYNTHETASE 1"/>
    <property type="match status" value="1"/>
</dbReference>
<evidence type="ECO:0000259" key="9">
    <source>
        <dbReference type="Pfam" id="PF13193"/>
    </source>
</evidence>
<name>A0ABT9XJ26_9BACL</name>
<feature type="domain" description="Acetyl-coenzyme A synthetase N-terminal" evidence="10">
    <location>
        <begin position="34"/>
        <end position="87"/>
    </location>
</feature>
<evidence type="ECO:0000259" key="10">
    <source>
        <dbReference type="Pfam" id="PF16177"/>
    </source>
</evidence>
<evidence type="ECO:0000313" key="11">
    <source>
        <dbReference type="EMBL" id="MDQ0190202.1"/>
    </source>
</evidence>
<dbReference type="SUPFAM" id="SSF56801">
    <property type="entry name" value="Acetyl-CoA synthetase-like"/>
    <property type="match status" value="1"/>
</dbReference>
<keyword evidence="5" id="KW-0067">ATP-binding</keyword>
<evidence type="ECO:0000256" key="2">
    <source>
        <dbReference type="ARBA" id="ARBA00013275"/>
    </source>
</evidence>
<sequence>MANDAGISLIATSTKIEPPEEYRAKSYLQSYEAYLAKYRRSIDDPAGFWNEVADELAWQSRLSTVIEGHMPDFKFFPGSTINVCENCVDRHAKHPLTRNKVALFFEGENGDRKSVTYQQFYDEVQKFANVLKSFGLQKGDVVSVYMQNLIETYVVLMACLRLGVVYNTVFAGFSPGALRERIVSSNAKMVICANASLRRGKVLNLKATVDEALEGVESVKQVIVYNRLPGVETPMTPGRDLDYDALMAAAAADCPPAVLDANDAGLLIFTSGTSGRPKGIVHAGGGFLLGTYAYTKYQLDLRPEDVYWNTADIGWLTSHIFVLVGGLALGVTTLLYEGALDYPQPGRLYEVVQRYRVNKLFSAPTAYRMMMKHGEEVASRYDLSSLELLVSVGEPFNPEAWHWIRRVVGGGKAVINNTWGQTETGGTPLASLPGATPMKPGSCGVPFLGHALDVTDLDGKPVPDGTPGYLVIRNVFPSLARDVFGDHDRYLSAYFSQVPGAYFTGDSAVRDADGQYWVLGRVDDVINVSGHRISTMEMESSLIQHEAVVEAAVVGQPDEIKGAVPIAFVTLEKGFTPSAELEAALKAQVVRDIGTFARPEQVYFVEAMPKTRSGKIIRRMLREIIKEGTVQGDITGLEDIEVVEQLVENIGHRVES</sequence>
<dbReference type="EMBL" id="JAUSTP010000015">
    <property type="protein sequence ID" value="MDQ0190202.1"/>
    <property type="molecule type" value="Genomic_DNA"/>
</dbReference>
<feature type="domain" description="AMP-dependent synthetase/ligase" evidence="8">
    <location>
        <begin position="97"/>
        <end position="474"/>
    </location>
</feature>
<evidence type="ECO:0000259" key="8">
    <source>
        <dbReference type="Pfam" id="PF00501"/>
    </source>
</evidence>
<dbReference type="Gene3D" id="3.30.300.30">
    <property type="match status" value="1"/>
</dbReference>
<dbReference type="GO" id="GO:0003987">
    <property type="term" value="F:acetate-CoA ligase activity"/>
    <property type="evidence" value="ECO:0007669"/>
    <property type="project" value="UniProtKB-EC"/>
</dbReference>
<reference evidence="11 12" key="1">
    <citation type="submission" date="2023-07" db="EMBL/GenBank/DDBJ databases">
        <title>Genomic Encyclopedia of Type Strains, Phase IV (KMG-IV): sequencing the most valuable type-strain genomes for metagenomic binning, comparative biology and taxonomic classification.</title>
        <authorList>
            <person name="Goeker M."/>
        </authorList>
    </citation>
    <scope>NUCLEOTIDE SEQUENCE [LARGE SCALE GENOMIC DNA]</scope>
    <source>
        <strain evidence="11 12">DSM 4006</strain>
    </source>
</reference>
<evidence type="ECO:0000256" key="3">
    <source>
        <dbReference type="ARBA" id="ARBA00022598"/>
    </source>
</evidence>
<dbReference type="NCBIfam" id="TIGR02188">
    <property type="entry name" value="Ac_CoA_lig_AcsA"/>
    <property type="match status" value="1"/>
</dbReference>
<dbReference type="InterPro" id="IPR000873">
    <property type="entry name" value="AMP-dep_synth/lig_dom"/>
</dbReference>
<evidence type="ECO:0000313" key="12">
    <source>
        <dbReference type="Proteomes" id="UP001232973"/>
    </source>
</evidence>
<proteinExistence type="inferred from homology"/>
<dbReference type="InterPro" id="IPR011904">
    <property type="entry name" value="Ac_CoA_lig"/>
</dbReference>
<protein>
    <recommendedName>
        <fullName evidence="2 7">Acetate--CoA ligase</fullName>
        <ecNumber evidence="2 7">6.2.1.1</ecNumber>
    </recommendedName>
</protein>
<dbReference type="Pfam" id="PF13193">
    <property type="entry name" value="AMP-binding_C"/>
    <property type="match status" value="1"/>
</dbReference>